<evidence type="ECO:0000313" key="12">
    <source>
        <dbReference type="Proteomes" id="UP001448207"/>
    </source>
</evidence>
<dbReference type="PROSITE" id="PS50195">
    <property type="entry name" value="PX"/>
    <property type="match status" value="1"/>
</dbReference>
<feature type="region of interest" description="Disordered" evidence="9">
    <location>
        <begin position="246"/>
        <end position="295"/>
    </location>
</feature>
<protein>
    <recommendedName>
        <fullName evidence="4">Sorting nexin MVP1</fullName>
    </recommendedName>
</protein>
<dbReference type="InterPro" id="IPR035704">
    <property type="entry name" value="SNX8/Mvp1_PX"/>
</dbReference>
<keyword evidence="7" id="KW-0653">Protein transport</keyword>
<evidence type="ECO:0000259" key="10">
    <source>
        <dbReference type="PROSITE" id="PS50195"/>
    </source>
</evidence>
<proteinExistence type="inferred from homology"/>
<dbReference type="InterPro" id="IPR036871">
    <property type="entry name" value="PX_dom_sf"/>
</dbReference>
<accession>A0ABR3ASE4</accession>
<comment type="subcellular location">
    <subcellularLocation>
        <location evidence="2">Cytoplasm</location>
    </subcellularLocation>
    <subcellularLocation>
        <location evidence="1">Membrane</location>
        <topology evidence="1">Peripheral membrane protein</topology>
        <orientation evidence="1">Cytoplasmic side</orientation>
    </subcellularLocation>
</comment>
<reference evidence="11 12" key="1">
    <citation type="submission" date="2024-04" db="EMBL/GenBank/DDBJ databases">
        <title>Symmetric and asymmetric DNA N6-adenine methylation regulates different biological responses in Mucorales.</title>
        <authorList>
            <consortium name="Lawrence Berkeley National Laboratory"/>
            <person name="Lax C."/>
            <person name="Mondo S.J."/>
            <person name="Osorio-Concepcion M."/>
            <person name="Muszewska A."/>
            <person name="Corrochano-Luque M."/>
            <person name="Gutierrez G."/>
            <person name="Riley R."/>
            <person name="Lipzen A."/>
            <person name="Guo J."/>
            <person name="Hundley H."/>
            <person name="Amirebrahimi M."/>
            <person name="Ng V."/>
            <person name="Lorenzo-Gutierrez D."/>
            <person name="Binder U."/>
            <person name="Yang J."/>
            <person name="Song Y."/>
            <person name="Canovas D."/>
            <person name="Navarro E."/>
            <person name="Freitag M."/>
            <person name="Gabaldon T."/>
            <person name="Grigoriev I.V."/>
            <person name="Corrochano L.M."/>
            <person name="Nicolas F.E."/>
            <person name="Garre V."/>
        </authorList>
    </citation>
    <scope>NUCLEOTIDE SEQUENCE [LARGE SCALE GENOMIC DNA]</scope>
    <source>
        <strain evidence="11 12">L51</strain>
    </source>
</reference>
<dbReference type="CDD" id="cd06866">
    <property type="entry name" value="PX_SNX8_Mvp1p_like"/>
    <property type="match status" value="1"/>
</dbReference>
<dbReference type="InterPro" id="IPR045734">
    <property type="entry name" value="Snx8_BAR_dom"/>
</dbReference>
<dbReference type="Gene3D" id="1.10.238.10">
    <property type="entry name" value="EF-hand"/>
    <property type="match status" value="1"/>
</dbReference>
<evidence type="ECO:0000256" key="9">
    <source>
        <dbReference type="SAM" id="MobiDB-lite"/>
    </source>
</evidence>
<name>A0ABR3ASE4_PHYBL</name>
<evidence type="ECO:0000256" key="2">
    <source>
        <dbReference type="ARBA" id="ARBA00004496"/>
    </source>
</evidence>
<feature type="compositionally biased region" description="Low complexity" evidence="9">
    <location>
        <begin position="253"/>
        <end position="294"/>
    </location>
</feature>
<dbReference type="Proteomes" id="UP001448207">
    <property type="component" value="Unassembled WGS sequence"/>
</dbReference>
<feature type="region of interest" description="Disordered" evidence="9">
    <location>
        <begin position="575"/>
        <end position="600"/>
    </location>
</feature>
<dbReference type="Pfam" id="PF19566">
    <property type="entry name" value="Snx8_BAR_dom"/>
    <property type="match status" value="2"/>
</dbReference>
<feature type="compositionally biased region" description="Basic and acidic residues" evidence="9">
    <location>
        <begin position="583"/>
        <end position="592"/>
    </location>
</feature>
<evidence type="ECO:0000256" key="4">
    <source>
        <dbReference type="ARBA" id="ARBA00014268"/>
    </source>
</evidence>
<keyword evidence="5" id="KW-0813">Transport</keyword>
<dbReference type="Gene3D" id="3.30.1520.10">
    <property type="entry name" value="Phox-like domain"/>
    <property type="match status" value="1"/>
</dbReference>
<evidence type="ECO:0000256" key="3">
    <source>
        <dbReference type="ARBA" id="ARBA00010883"/>
    </source>
</evidence>
<evidence type="ECO:0000256" key="1">
    <source>
        <dbReference type="ARBA" id="ARBA00004287"/>
    </source>
</evidence>
<dbReference type="Pfam" id="PF00787">
    <property type="entry name" value="PX"/>
    <property type="match status" value="1"/>
</dbReference>
<keyword evidence="12" id="KW-1185">Reference proteome</keyword>
<comment type="similarity">
    <text evidence="3">Belongs to the sorting nexin family.</text>
</comment>
<sequence>MLQGDDDLTAGFLDTSSTKFLFTTRTVSPVYTNQFDNPWGGETSFEPETHTNILTPRDAVEDALLSSGITPASVLVGVDVPELYDTAYIRSGPTGDRVSLESLERVMGLGGVTVQTLDEIIGIVVPPGSQYVTRNEFNTALALVACAQKHMDVSLETVQQHRNDLPELILANIDTMYTQRTPISSRVNGQRLQQTRLELQKQQQQQRIVDPWVTTRPLIQNENTPNHYNPEDLRPTIPTNPQELIRSRGINPSSTATTINNNNNNNNNNFITSNNNNNTTTTTTTTTTSATTLSNKRHLADKLPSEAHQWFAQMDRVRVDLMEEKEGFLFKHANYKIESEQHNCSVLRRYSDFCWLAEMLLKRYPLRMLPTLPPKQVRGKDEVFLERRRKGLERFLGSIVRHPILAKDELVAVFLTESSALRTWLRSHSPLIEEEFMHQHLSFEEVERRVPDQLDLQLETLRKRLEPLTQLYHTLCSQMERMIRLEEAQAAEFDHYSATLNAMCTLEQACYVPECLPCGFVIHGYESVSKHMQRAGQIQNDQTLVTRYTTLENLRRQRDLLISFKEMLDRRDRLVPSVPTSKAKRDPDRESESYLGTPRVSAQQQRRTFVQYCLASEISFLHKHQAFVSQLYQDYAFEQIKYERKLSDNWKILQVLASEMPSEPDDFA</sequence>
<dbReference type="PANTHER" id="PTHR47554">
    <property type="entry name" value="SORTING NEXIN MVP1"/>
    <property type="match status" value="1"/>
</dbReference>
<evidence type="ECO:0000256" key="5">
    <source>
        <dbReference type="ARBA" id="ARBA00022448"/>
    </source>
</evidence>
<dbReference type="InterPro" id="IPR028662">
    <property type="entry name" value="SNX8/Mvp1"/>
</dbReference>
<evidence type="ECO:0000256" key="6">
    <source>
        <dbReference type="ARBA" id="ARBA00022490"/>
    </source>
</evidence>
<feature type="domain" description="PX" evidence="10">
    <location>
        <begin position="313"/>
        <end position="422"/>
    </location>
</feature>
<dbReference type="PANTHER" id="PTHR47554:SF1">
    <property type="entry name" value="SORTING NEXIN MVP1"/>
    <property type="match status" value="1"/>
</dbReference>
<dbReference type="EMBL" id="JBCLYO010000021">
    <property type="protein sequence ID" value="KAL0079691.1"/>
    <property type="molecule type" value="Genomic_DNA"/>
</dbReference>
<keyword evidence="8" id="KW-0472">Membrane</keyword>
<organism evidence="11 12">
    <name type="scientific">Phycomyces blakesleeanus</name>
    <dbReference type="NCBI Taxonomy" id="4837"/>
    <lineage>
        <taxon>Eukaryota</taxon>
        <taxon>Fungi</taxon>
        <taxon>Fungi incertae sedis</taxon>
        <taxon>Mucoromycota</taxon>
        <taxon>Mucoromycotina</taxon>
        <taxon>Mucoromycetes</taxon>
        <taxon>Mucorales</taxon>
        <taxon>Phycomycetaceae</taxon>
        <taxon>Phycomyces</taxon>
    </lineage>
</organism>
<evidence type="ECO:0000256" key="7">
    <source>
        <dbReference type="ARBA" id="ARBA00022927"/>
    </source>
</evidence>
<evidence type="ECO:0000256" key="8">
    <source>
        <dbReference type="ARBA" id="ARBA00023136"/>
    </source>
</evidence>
<dbReference type="InterPro" id="IPR001683">
    <property type="entry name" value="PX_dom"/>
</dbReference>
<keyword evidence="6" id="KW-0963">Cytoplasm</keyword>
<comment type="caution">
    <text evidence="11">The sequence shown here is derived from an EMBL/GenBank/DDBJ whole genome shotgun (WGS) entry which is preliminary data.</text>
</comment>
<gene>
    <name evidence="11" type="ORF">J3Q64DRAFT_1760887</name>
</gene>
<evidence type="ECO:0000313" key="11">
    <source>
        <dbReference type="EMBL" id="KAL0079691.1"/>
    </source>
</evidence>
<dbReference type="SUPFAM" id="SSF64268">
    <property type="entry name" value="PX domain"/>
    <property type="match status" value="1"/>
</dbReference>
<dbReference type="SMART" id="SM00312">
    <property type="entry name" value="PX"/>
    <property type="match status" value="1"/>
</dbReference>